<evidence type="ECO:0000313" key="2">
    <source>
        <dbReference type="EMBL" id="KAJ4462488.1"/>
    </source>
</evidence>
<organism evidence="2 3">
    <name type="scientific">Paratrimastix pyriformis</name>
    <dbReference type="NCBI Taxonomy" id="342808"/>
    <lineage>
        <taxon>Eukaryota</taxon>
        <taxon>Metamonada</taxon>
        <taxon>Preaxostyla</taxon>
        <taxon>Paratrimastigidae</taxon>
        <taxon>Paratrimastix</taxon>
    </lineage>
</organism>
<dbReference type="InterPro" id="IPR019749">
    <property type="entry name" value="Band_41_domain"/>
</dbReference>
<comment type="caution">
    <text evidence="2">The sequence shown here is derived from an EMBL/GenBank/DDBJ whole genome shotgun (WGS) entry which is preliminary data.</text>
</comment>
<feature type="domain" description="FERM" evidence="1">
    <location>
        <begin position="4"/>
        <end position="303"/>
    </location>
</feature>
<dbReference type="EMBL" id="JAPMOS010000003">
    <property type="protein sequence ID" value="KAJ4462488.1"/>
    <property type="molecule type" value="Genomic_DNA"/>
</dbReference>
<dbReference type="SMART" id="SM00295">
    <property type="entry name" value="B41"/>
    <property type="match status" value="1"/>
</dbReference>
<name>A0ABQ8UUG4_9EUKA</name>
<dbReference type="Proteomes" id="UP001141327">
    <property type="component" value="Unassembled WGS sequence"/>
</dbReference>
<protein>
    <recommendedName>
        <fullName evidence="1">FERM domain-containing protein</fullName>
    </recommendedName>
</protein>
<dbReference type="InterPro" id="IPR035963">
    <property type="entry name" value="FERM_2"/>
</dbReference>
<accession>A0ABQ8UUG4</accession>
<dbReference type="Pfam" id="PF00373">
    <property type="entry name" value="FERM_M"/>
    <property type="match status" value="1"/>
</dbReference>
<proteinExistence type="predicted"/>
<reference evidence="2" key="1">
    <citation type="journal article" date="2022" name="bioRxiv">
        <title>Genomics of Preaxostyla Flagellates Illuminates Evolutionary Transitions and the Path Towards Mitochondrial Loss.</title>
        <authorList>
            <person name="Novak L.V.F."/>
            <person name="Treitli S.C."/>
            <person name="Pyrih J."/>
            <person name="Halakuc P."/>
            <person name="Pipaliya S.V."/>
            <person name="Vacek V."/>
            <person name="Brzon O."/>
            <person name="Soukal P."/>
            <person name="Eme L."/>
            <person name="Dacks J.B."/>
            <person name="Karnkowska A."/>
            <person name="Elias M."/>
            <person name="Hampl V."/>
        </authorList>
    </citation>
    <scope>NUCLEOTIDE SEQUENCE</scope>
    <source>
        <strain evidence="2">RCP-MX</strain>
    </source>
</reference>
<gene>
    <name evidence="2" type="ORF">PAPYR_1136</name>
</gene>
<dbReference type="CDD" id="cd14473">
    <property type="entry name" value="FERM_B-lobe"/>
    <property type="match status" value="1"/>
</dbReference>
<evidence type="ECO:0000313" key="3">
    <source>
        <dbReference type="Proteomes" id="UP001141327"/>
    </source>
</evidence>
<dbReference type="InterPro" id="IPR000299">
    <property type="entry name" value="FERM_domain"/>
</dbReference>
<sequence length="306" mass="34415">MEEVVVHLCLPGCSPSQCEYRVQTSWTVEHLLALIFERNQISDSVGFALFQGTEEKDLLLRSEGLISESLPAPDGEIFIRRRYFPVEKPTHSLLLALESVQLHRDVLKGLYPLTATHYLRLGALSLLAAIGPGRPPEQLAESMRSISHYIPNHLLVQDGGTQAWERPLAEEYRTLSAKAGPTPDPAAYRDELERMQPVLFGSSFFDAWELGIQEGFIACRTKVTVAISREAISILVPLGKGEHRLERTHLLREVTGWAADQTAMMFIFTLDSKHENRCILECEDADEMVILCNTYAQQLVEKDKLS</sequence>
<dbReference type="SUPFAM" id="SSF47031">
    <property type="entry name" value="Second domain of FERM"/>
    <property type="match status" value="1"/>
</dbReference>
<dbReference type="Gene3D" id="1.20.80.10">
    <property type="match status" value="1"/>
</dbReference>
<keyword evidence="3" id="KW-1185">Reference proteome</keyword>
<dbReference type="InterPro" id="IPR014352">
    <property type="entry name" value="FERM/acyl-CoA-bd_prot_sf"/>
</dbReference>
<dbReference type="InterPro" id="IPR019748">
    <property type="entry name" value="FERM_central"/>
</dbReference>
<evidence type="ECO:0000259" key="1">
    <source>
        <dbReference type="PROSITE" id="PS50057"/>
    </source>
</evidence>
<dbReference type="PROSITE" id="PS50057">
    <property type="entry name" value="FERM_3"/>
    <property type="match status" value="1"/>
</dbReference>